<evidence type="ECO:0000256" key="1">
    <source>
        <dbReference type="SAM" id="MobiDB-lite"/>
    </source>
</evidence>
<dbReference type="RefSeq" id="WP_106088373.1">
    <property type="nucleotide sequence ID" value="NZ_PVNL01000032.1"/>
</dbReference>
<dbReference type="Proteomes" id="UP000238823">
    <property type="component" value="Unassembled WGS sequence"/>
</dbReference>
<gene>
    <name evidence="2" type="ORF">ENSA7_13280</name>
</gene>
<feature type="compositionally biased region" description="Pro residues" evidence="1">
    <location>
        <begin position="200"/>
        <end position="218"/>
    </location>
</feature>
<feature type="region of interest" description="Disordered" evidence="1">
    <location>
        <begin position="192"/>
        <end position="221"/>
    </location>
</feature>
<dbReference type="OrthoDB" id="9148135at2"/>
<proteinExistence type="predicted"/>
<evidence type="ECO:0000313" key="3">
    <source>
        <dbReference type="Proteomes" id="UP000238823"/>
    </source>
</evidence>
<dbReference type="Pfam" id="PF06224">
    <property type="entry name" value="AlkZ-like"/>
    <property type="match status" value="1"/>
</dbReference>
<comment type="caution">
    <text evidence="2">The sequence shown here is derived from an EMBL/GenBank/DDBJ whole genome shotgun (WGS) entry which is preliminary data.</text>
</comment>
<name>A0A2S9YV59_9BACT</name>
<dbReference type="AlphaFoldDB" id="A0A2S9YV59"/>
<reference evidence="2 3" key="1">
    <citation type="submission" date="2018-03" db="EMBL/GenBank/DDBJ databases">
        <title>Draft Genome Sequences of the Obligatory Marine Myxobacteria Enhygromyxa salina SWB007.</title>
        <authorList>
            <person name="Poehlein A."/>
            <person name="Moghaddam J.A."/>
            <person name="Harms H."/>
            <person name="Alanjari M."/>
            <person name="Koenig G.M."/>
            <person name="Daniel R."/>
            <person name="Schaeberle T.F."/>
        </authorList>
    </citation>
    <scope>NUCLEOTIDE SEQUENCE [LARGE SCALE GENOMIC DNA]</scope>
    <source>
        <strain evidence="2 3">SWB007</strain>
    </source>
</reference>
<evidence type="ECO:0008006" key="4">
    <source>
        <dbReference type="Google" id="ProtNLM"/>
    </source>
</evidence>
<evidence type="ECO:0000313" key="2">
    <source>
        <dbReference type="EMBL" id="PRQ08929.1"/>
    </source>
</evidence>
<organism evidence="2 3">
    <name type="scientific">Enhygromyxa salina</name>
    <dbReference type="NCBI Taxonomy" id="215803"/>
    <lineage>
        <taxon>Bacteria</taxon>
        <taxon>Pseudomonadati</taxon>
        <taxon>Myxococcota</taxon>
        <taxon>Polyangia</taxon>
        <taxon>Nannocystales</taxon>
        <taxon>Nannocystaceae</taxon>
        <taxon>Enhygromyxa</taxon>
    </lineage>
</organism>
<accession>A0A2S9YV59</accession>
<dbReference type="EMBL" id="PVNL01000032">
    <property type="protein sequence ID" value="PRQ08929.1"/>
    <property type="molecule type" value="Genomic_DNA"/>
</dbReference>
<sequence>MAEVTMSQRALNRALLARQLLLRREPTTALRATSALVGLQAQVAQPPFIGLWTRLESFTPEQLRSQLRARKLVRVTMMRSTLHLMRATDYVALRPGIQPALESAMRSALRKRLDGVELDPIVAAARECLSGAPMTFARLREQLAARFPEADPRMMGYAVRNLIPLVQVPDDSPWGFPASADSCLASEWLGAEPSAEPGLSPDPNPDPNSDPNPDPNPDPSTLVRRYLAAFGPATPADAQVWSGLSGLRAVFDQLRPKLRRVRDERGRELFDLPRAPRPDPDVDAPARLIPAFDNLVLSHADRTRIIADEHRKAIVSKNLQVSATFLIDGFVAGTWKLERSKQAATVALSAFIELDKRQRAALTDEAEALLRFAEPDAPRHAVKFSAR</sequence>
<protein>
    <recommendedName>
        <fullName evidence="4">Winged helix DNA-binding domain-containing protein</fullName>
    </recommendedName>
</protein>
<dbReference type="InterPro" id="IPR009351">
    <property type="entry name" value="AlkZ-like"/>
</dbReference>
<dbReference type="PANTHER" id="PTHR38479:SF2">
    <property type="entry name" value="WINGED HELIX DNA-BINDING DOMAIN-CONTAINING PROTEIN"/>
    <property type="match status" value="1"/>
</dbReference>
<dbReference type="PANTHER" id="PTHR38479">
    <property type="entry name" value="LMO0824 PROTEIN"/>
    <property type="match status" value="1"/>
</dbReference>